<reference evidence="1" key="1">
    <citation type="submission" date="2016-06" db="EMBL/GenBank/DDBJ databases">
        <title>Complete Genome Sequence of Pandoraea faecigallinarum DSM-23572.</title>
        <authorList>
            <person name="Yong D."/>
            <person name="Ee R."/>
            <person name="Lim Y.-L."/>
            <person name="Yin W.-F."/>
            <person name="Chan K.-G."/>
        </authorList>
    </citation>
    <scope>NUCLEOTIDE SEQUENCE</scope>
    <source>
        <strain evidence="1">DSM 23572</strain>
    </source>
</reference>
<sequence length="75" mass="8000">MITPGDGNALERLSEKLTSLRGGERLGERGERKAADLCGVGGRSDIEGRWSQWGKTFWGATKSSALSGVMPAAYD</sequence>
<proteinExistence type="predicted"/>
<dbReference type="EMBL" id="CP011807">
    <property type="protein sequence ID" value="ANI21698.1"/>
    <property type="molecule type" value="Genomic_DNA"/>
</dbReference>
<dbReference type="Proteomes" id="UP000035651">
    <property type="component" value="Chromosome"/>
</dbReference>
<protein>
    <submittedName>
        <fullName evidence="1">Uncharacterized protein</fullName>
    </submittedName>
</protein>
<dbReference type="AlphaFoldDB" id="A0A173GZT8"/>
<evidence type="ECO:0000313" key="2">
    <source>
        <dbReference type="Proteomes" id="UP000035651"/>
    </source>
</evidence>
<organism evidence="1 2">
    <name type="scientific">Pandoraea faecigallinarum</name>
    <dbReference type="NCBI Taxonomy" id="656179"/>
    <lineage>
        <taxon>Bacteria</taxon>
        <taxon>Pseudomonadati</taxon>
        <taxon>Pseudomonadota</taxon>
        <taxon>Betaproteobacteria</taxon>
        <taxon>Burkholderiales</taxon>
        <taxon>Burkholderiaceae</taxon>
        <taxon>Pandoraea</taxon>
    </lineage>
</organism>
<evidence type="ECO:0000313" key="1">
    <source>
        <dbReference type="EMBL" id="ANI21698.1"/>
    </source>
</evidence>
<name>A0A173GZT8_9BURK</name>
<gene>
    <name evidence="1" type="ORF">AB870_25875</name>
</gene>
<keyword evidence="2" id="KW-1185">Reference proteome</keyword>
<accession>A0A173GZT8</accession>